<comment type="pathway">
    <text evidence="3">Quinol/quinone metabolism; menaquinone biosynthesis.</text>
</comment>
<proteinExistence type="inferred from homology"/>
<evidence type="ECO:0000313" key="6">
    <source>
        <dbReference type="Proteomes" id="UP001297580"/>
    </source>
</evidence>
<dbReference type="SUPFAM" id="SSF53474">
    <property type="entry name" value="alpha/beta-Hydrolases"/>
    <property type="match status" value="1"/>
</dbReference>
<protein>
    <recommendedName>
        <fullName evidence="3">Putative 2-succinyl-6-hydroxy-2,4-cyclohexadiene-1-carboxylate synthase</fullName>
        <shortName evidence="3">SHCHC synthase</shortName>
        <ecNumber evidence="3">4.2.99.20</ecNumber>
    </recommendedName>
</protein>
<dbReference type="Proteomes" id="UP001297580">
    <property type="component" value="Chromosome"/>
</dbReference>
<comment type="catalytic activity">
    <reaction evidence="3">
        <text>5-enolpyruvoyl-6-hydroxy-2-succinyl-cyclohex-3-ene-1-carboxylate = (1R,6R)-6-hydroxy-2-succinyl-cyclohexa-2,4-diene-1-carboxylate + pyruvate</text>
        <dbReference type="Rhea" id="RHEA:25597"/>
        <dbReference type="ChEBI" id="CHEBI:15361"/>
        <dbReference type="ChEBI" id="CHEBI:58689"/>
        <dbReference type="ChEBI" id="CHEBI:58818"/>
        <dbReference type="EC" id="4.2.99.20"/>
    </reaction>
</comment>
<dbReference type="HAMAP" id="MF_01660">
    <property type="entry name" value="MenH"/>
    <property type="match status" value="1"/>
</dbReference>
<organism evidence="5 6">
    <name type="scientific">Geobacillus thermodenitrificans</name>
    <dbReference type="NCBI Taxonomy" id="33940"/>
    <lineage>
        <taxon>Bacteria</taxon>
        <taxon>Bacillati</taxon>
        <taxon>Bacillota</taxon>
        <taxon>Bacilli</taxon>
        <taxon>Bacillales</taxon>
        <taxon>Anoxybacillaceae</taxon>
        <taxon>Geobacillus</taxon>
    </lineage>
</organism>
<evidence type="ECO:0000256" key="2">
    <source>
        <dbReference type="ARBA" id="ARBA00023239"/>
    </source>
</evidence>
<evidence type="ECO:0000256" key="1">
    <source>
        <dbReference type="ARBA" id="ARBA00022428"/>
    </source>
</evidence>
<comment type="function">
    <text evidence="3">Catalyzes a proton abstraction reaction that results in 2,5-elimination of pyruvate from 2-succinyl-5-enolpyruvyl-6-hydroxy-3-cyclohexene-1-carboxylate (SEPHCHC) and the formation of 2-succinyl-6-hydroxy-2,4-cyclohexadiene-1-carboxylate (SHCHC).</text>
</comment>
<sequence>MELNGIRYHVEQYGEGEPLLLLHGFTGSADTWRPLLRSWGDFRLIAVDLIGHGRTEAPKSVERYQMKQAAADLAALLDALRIEKANVLGYSMGGRLALSFAIWYPHRLRRLVLESSSPGLKTEAERRARQEADEALAQMIERNGVRAFVDYWEQLPLFATQKKLPKPVQDAIRRERLRHTERGLANSLRGMGTGVQPSWWDRLGEVKVPVLLLCGEYDEKFCRIAADMHERLPNSELVCVQKVGHAIHVEQPGIFAKIVSELIKRG</sequence>
<name>A0ABY9QCD3_GEOTD</name>
<dbReference type="EC" id="4.2.99.20" evidence="3"/>
<evidence type="ECO:0000313" key="5">
    <source>
        <dbReference type="EMBL" id="WMV75737.1"/>
    </source>
</evidence>
<dbReference type="NCBIfam" id="TIGR03695">
    <property type="entry name" value="menH_SHCHC"/>
    <property type="match status" value="1"/>
</dbReference>
<dbReference type="Gene3D" id="3.40.50.1820">
    <property type="entry name" value="alpha/beta hydrolase"/>
    <property type="match status" value="1"/>
</dbReference>
<comment type="similarity">
    <text evidence="3">Belongs to the AB hydrolase superfamily. MenH family.</text>
</comment>
<dbReference type="PRINTS" id="PR00111">
    <property type="entry name" value="ABHYDROLASE"/>
</dbReference>
<accession>A0ABY9QCD3</accession>
<keyword evidence="6" id="KW-1185">Reference proteome</keyword>
<dbReference type="Pfam" id="PF00561">
    <property type="entry name" value="Abhydrolase_1"/>
    <property type="match status" value="1"/>
</dbReference>
<dbReference type="GO" id="GO:0070205">
    <property type="term" value="F:2-succinyl-6-hydroxy-2,4-cyclohexadiene-1-carboxylate synthase activity"/>
    <property type="evidence" value="ECO:0007669"/>
    <property type="project" value="UniProtKB-EC"/>
</dbReference>
<comment type="subunit">
    <text evidence="3">Monomer.</text>
</comment>
<reference evidence="5 6" key="1">
    <citation type="submission" date="2023-08" db="EMBL/GenBank/DDBJ databases">
        <title>Complete genome sequence of Geobacillus thermodenitrificans K1041, a genetically tractable strain representative of the genus Geobacillus.</title>
        <authorList>
            <person name="Kani S."/>
            <person name="Suzuki H."/>
        </authorList>
    </citation>
    <scope>NUCLEOTIDE SEQUENCE [LARGE SCALE GENOMIC DNA]</scope>
    <source>
        <strain evidence="5 6">K1041</strain>
    </source>
</reference>
<dbReference type="PANTHER" id="PTHR42916">
    <property type="entry name" value="2-SUCCINYL-5-ENOLPYRUVYL-6-HYDROXY-3-CYCLOHEXENE-1-CARBOXYLATE SYNTHASE"/>
    <property type="match status" value="1"/>
</dbReference>
<feature type="domain" description="AB hydrolase-1" evidence="4">
    <location>
        <begin position="18"/>
        <end position="251"/>
    </location>
</feature>
<evidence type="ECO:0000256" key="3">
    <source>
        <dbReference type="HAMAP-Rule" id="MF_01660"/>
    </source>
</evidence>
<dbReference type="InterPro" id="IPR029058">
    <property type="entry name" value="AB_hydrolase_fold"/>
</dbReference>
<comment type="pathway">
    <text evidence="3">Quinol/quinone metabolism; 1,4-dihydroxy-2-naphthoate biosynthesis; 1,4-dihydroxy-2-naphthoate from chorismate: step 3/7.</text>
</comment>
<keyword evidence="1 3" id="KW-0474">Menaquinone biosynthesis</keyword>
<evidence type="ECO:0000259" key="4">
    <source>
        <dbReference type="Pfam" id="PF00561"/>
    </source>
</evidence>
<gene>
    <name evidence="3 5" type="primary">menH</name>
    <name evidence="5" type="ORF">HSX42_16025</name>
</gene>
<dbReference type="InterPro" id="IPR022485">
    <property type="entry name" value="SHCHC_synthase_MenH"/>
</dbReference>
<dbReference type="InterPro" id="IPR000073">
    <property type="entry name" value="AB_hydrolase_1"/>
</dbReference>
<dbReference type="PANTHER" id="PTHR42916:SF1">
    <property type="entry name" value="PROTEIN PHYLLO, CHLOROPLASTIC"/>
    <property type="match status" value="1"/>
</dbReference>
<dbReference type="RefSeq" id="WP_008880974.1">
    <property type="nucleotide sequence ID" value="NZ_CP017690.1"/>
</dbReference>
<keyword evidence="2 3" id="KW-0456">Lyase</keyword>
<dbReference type="EMBL" id="CP133461">
    <property type="protein sequence ID" value="WMV75737.1"/>
    <property type="molecule type" value="Genomic_DNA"/>
</dbReference>